<dbReference type="Proteomes" id="UP000032668">
    <property type="component" value="Unassembled WGS sequence"/>
</dbReference>
<keyword evidence="1" id="KW-0560">Oxidoreductase</keyword>
<dbReference type="InterPro" id="IPR036188">
    <property type="entry name" value="FAD/NAD-bd_sf"/>
</dbReference>
<dbReference type="GO" id="GO:0005737">
    <property type="term" value="C:cytoplasm"/>
    <property type="evidence" value="ECO:0007669"/>
    <property type="project" value="TreeGrafter"/>
</dbReference>
<dbReference type="PANTHER" id="PTHR13847:SF287">
    <property type="entry name" value="FAD-DEPENDENT OXIDOREDUCTASE DOMAIN-CONTAINING PROTEIN 1"/>
    <property type="match status" value="1"/>
</dbReference>
<dbReference type="SUPFAM" id="SSF51905">
    <property type="entry name" value="FAD/NAD(P)-binding domain"/>
    <property type="match status" value="1"/>
</dbReference>
<evidence type="ECO:0000259" key="2">
    <source>
        <dbReference type="Pfam" id="PF01266"/>
    </source>
</evidence>
<dbReference type="Gene3D" id="3.50.50.60">
    <property type="entry name" value="FAD/NAD(P)-binding domain"/>
    <property type="match status" value="1"/>
</dbReference>
<gene>
    <name evidence="3" type="ORF">Aam_044_008</name>
</gene>
<dbReference type="AlphaFoldDB" id="A0A0D6PEY0"/>
<evidence type="ECO:0000256" key="1">
    <source>
        <dbReference type="ARBA" id="ARBA00023002"/>
    </source>
</evidence>
<dbReference type="RefSeq" id="WP_048878724.1">
    <property type="nucleotide sequence ID" value="NZ_BANC01000043.1"/>
</dbReference>
<organism evidence="3 4">
    <name type="scientific">Acidocella aminolytica 101 = DSM 11237</name>
    <dbReference type="NCBI Taxonomy" id="1120923"/>
    <lineage>
        <taxon>Bacteria</taxon>
        <taxon>Pseudomonadati</taxon>
        <taxon>Pseudomonadota</taxon>
        <taxon>Alphaproteobacteria</taxon>
        <taxon>Acetobacterales</taxon>
        <taxon>Acidocellaceae</taxon>
        <taxon>Acidocella</taxon>
    </lineage>
</organism>
<sequence length="372" mass="40310">MSENFDVAVIGAGIVGASIAARLAPTHRVALVEAEEQAGYHTTGRSAAIWVRNYGPPAVRVLTGLSRDFFKAPPEDIGTDHLAIDRSILYLAPADQGEHLDELIAQDLGIEEVSLAKAKALCPAMIDGYATRAALEVDGFDMDVAGLHQYFLRKMRQGGGQILLRNRAGRIERKAGAWQVETSGGLVINAPIVVNAAGAWGDRVAEIAGLAPIGMVPCRRTAAIIDPAPFQVEHWPMVQSASHDWYVRTEARTKLMVTPCDETPDIPHDVQPDELDIAIGIDRMQHALNIEVKRVEHSWAGLRTFAPDRTLAFGYDNAAESFFWAVGQGGYGIQTVPAASSLIAAMIKHEDPGAAASILPEIDPMRFRRVDR</sequence>
<dbReference type="STRING" id="1120923.SAMN02746095_03460"/>
<comment type="caution">
    <text evidence="3">The sequence shown here is derived from an EMBL/GenBank/DDBJ whole genome shotgun (WGS) entry which is preliminary data.</text>
</comment>
<dbReference type="PANTHER" id="PTHR13847">
    <property type="entry name" value="SARCOSINE DEHYDROGENASE-RELATED"/>
    <property type="match status" value="1"/>
</dbReference>
<dbReference type="OrthoDB" id="7421214at2"/>
<keyword evidence="4" id="KW-1185">Reference proteome</keyword>
<dbReference type="GO" id="GO:0016491">
    <property type="term" value="F:oxidoreductase activity"/>
    <property type="evidence" value="ECO:0007669"/>
    <property type="project" value="UniProtKB-KW"/>
</dbReference>
<proteinExistence type="predicted"/>
<dbReference type="EMBL" id="BANC01000043">
    <property type="protein sequence ID" value="GAN80305.1"/>
    <property type="molecule type" value="Genomic_DNA"/>
</dbReference>
<dbReference type="Pfam" id="PF01266">
    <property type="entry name" value="DAO"/>
    <property type="match status" value="1"/>
</dbReference>
<protein>
    <submittedName>
        <fullName evidence="3">FAD dependent oxidoreductase</fullName>
    </submittedName>
</protein>
<evidence type="ECO:0000313" key="3">
    <source>
        <dbReference type="EMBL" id="GAN80305.1"/>
    </source>
</evidence>
<dbReference type="InterPro" id="IPR006076">
    <property type="entry name" value="FAD-dep_OxRdtase"/>
</dbReference>
<name>A0A0D6PEY0_9PROT</name>
<reference evidence="3 4" key="1">
    <citation type="submission" date="2012-11" db="EMBL/GenBank/DDBJ databases">
        <title>Whole genome sequence of Acidocella aminolytica 101 = DSM 11237.</title>
        <authorList>
            <person name="Azuma Y."/>
            <person name="Higashiura N."/>
            <person name="Hirakawa H."/>
            <person name="Matsushita K."/>
        </authorList>
    </citation>
    <scope>NUCLEOTIDE SEQUENCE [LARGE SCALE GENOMIC DNA]</scope>
    <source>
        <strain evidence="4">101 / DSM 11237</strain>
    </source>
</reference>
<accession>A0A0D6PEY0</accession>
<feature type="domain" description="FAD dependent oxidoreductase" evidence="2">
    <location>
        <begin position="6"/>
        <end position="346"/>
    </location>
</feature>
<evidence type="ECO:0000313" key="4">
    <source>
        <dbReference type="Proteomes" id="UP000032668"/>
    </source>
</evidence>
<dbReference type="Gene3D" id="3.30.9.10">
    <property type="entry name" value="D-Amino Acid Oxidase, subunit A, domain 2"/>
    <property type="match status" value="1"/>
</dbReference>